<feature type="region of interest" description="Disordered" evidence="1">
    <location>
        <begin position="259"/>
        <end position="292"/>
    </location>
</feature>
<feature type="compositionally biased region" description="Basic and acidic residues" evidence="1">
    <location>
        <begin position="161"/>
        <end position="179"/>
    </location>
</feature>
<reference evidence="2 3" key="1">
    <citation type="journal article" date="2015" name="Sci. Rep.">
        <title>Genome of the facultative scuticociliatosis pathogen Pseudocohnilembus persalinus provides insight into its virulence through horizontal gene transfer.</title>
        <authorList>
            <person name="Xiong J."/>
            <person name="Wang G."/>
            <person name="Cheng J."/>
            <person name="Tian M."/>
            <person name="Pan X."/>
            <person name="Warren A."/>
            <person name="Jiang C."/>
            <person name="Yuan D."/>
            <person name="Miao W."/>
        </authorList>
    </citation>
    <scope>NUCLEOTIDE SEQUENCE [LARGE SCALE GENOMIC DNA]</scope>
    <source>
        <strain evidence="2">36N120E</strain>
    </source>
</reference>
<accession>A0A0V0QVD5</accession>
<dbReference type="InParanoid" id="A0A0V0QVD5"/>
<feature type="region of interest" description="Disordered" evidence="1">
    <location>
        <begin position="649"/>
        <end position="698"/>
    </location>
</feature>
<feature type="compositionally biased region" description="Low complexity" evidence="1">
    <location>
        <begin position="651"/>
        <end position="685"/>
    </location>
</feature>
<evidence type="ECO:0000256" key="1">
    <source>
        <dbReference type="SAM" id="MobiDB-lite"/>
    </source>
</evidence>
<feature type="region of interest" description="Disordered" evidence="1">
    <location>
        <begin position="837"/>
        <end position="907"/>
    </location>
</feature>
<proteinExistence type="predicted"/>
<feature type="compositionally biased region" description="Basic and acidic residues" evidence="1">
    <location>
        <begin position="837"/>
        <end position="856"/>
    </location>
</feature>
<keyword evidence="3" id="KW-1185">Reference proteome</keyword>
<sequence>MLHQSKTTRNTSQTKLHSNQPMTIHSTKSPRQNISIKHKYKYDSTRYKNAENNLKSSSPYIVPNSVQQQSQRQLTSSKPKYKFQQALAEQRLYSNSIQQSQINLNTFNQENISKENNQTAYSNKYKQKQSHTPNKNQGNFQTQLLKKSPRDMNNAKSIQSTDHKQIDKKSKNFKQKSDRNLSSNNLNGKVQEQFKNYNIIQPKRANFVPRSTRILSEQQPQQSIKQIGGIMTPQQNQTIQNNFKNMTGSQFYQKLNIQKSERLKSPQNPRSSTSDSKNKILYSNIKSYRRKNNQEKYQINFNQKEYQNSQNQAQLSQVSQNQKPKIQENMEKIQKKILLRNSKRSINNKKSSRIINNSNPNSSNNQNSNNQTVDSSSQQQQQLQLQQHNIVNNSSQQNSIYSNEQVSYNNTTNQTSTTNKTQCINQQQNLYQQQNNNSKYKKAYYKRNERVYSLDFNSENTNLKSQLDQEKIQPHSTNSQHHNNFSKVINPYETSNNFKQQGQQKFNDDISTSSKNSTISKNNQKNIFAQKFNLNQFNENMKQIENFATSELIQTLKNQDKLHHTAQNSMKNSINSNTNKSVSLRKKRYNITNKYIQNSEVYDLSKGHDSQTNNQSQVDLQNNSSFQKSSQNQNSTLEQQQKVLDSYSGYVSQSQENNVQSNQRTNSQNQNNNYQSLSNNNSYNSPHRKFRAKKNRYGKNLEIKTDNSVDSQKIQNINSIQTLNLNNINLHQEPDYINESVRNNNKRQHIILNNSNEIQTQKSQNKQQKEIYQDTKKIKQNDQQIQNQINSKQIQEEQTNIKQVQQSQLRQKYDNTTQKQEVIKQITQLKSFKLPTERRKIDKIDQQVENNKDKPNKQQQNTSQNEQIKQQKQYLQQQVQSNQTQKKNDDSENKISKDKNIKQNSQTKISNRTWEEILDNSSFFSIIEEKNIQKQFGNQQNIEKIENIFSNDINSSNYMENKMLQQDQMVQNLVFCKNKIIKKQPTGRENIIEEPNINNQLNNKQYQSQKNDRIQRKYNKQQQQYKKQFNLSPPINNNFIPNQQG</sequence>
<dbReference type="Proteomes" id="UP000054937">
    <property type="component" value="Unassembled WGS sequence"/>
</dbReference>
<feature type="region of interest" description="Disordered" evidence="1">
    <location>
        <begin position="148"/>
        <end position="189"/>
    </location>
</feature>
<feature type="compositionally biased region" description="Basic residues" evidence="1">
    <location>
        <begin position="686"/>
        <end position="697"/>
    </location>
</feature>
<organism evidence="2 3">
    <name type="scientific">Pseudocohnilembus persalinus</name>
    <name type="common">Ciliate</name>
    <dbReference type="NCBI Taxonomy" id="266149"/>
    <lineage>
        <taxon>Eukaryota</taxon>
        <taxon>Sar</taxon>
        <taxon>Alveolata</taxon>
        <taxon>Ciliophora</taxon>
        <taxon>Intramacronucleata</taxon>
        <taxon>Oligohymenophorea</taxon>
        <taxon>Scuticociliatia</taxon>
        <taxon>Philasterida</taxon>
        <taxon>Pseudocohnilembidae</taxon>
        <taxon>Pseudocohnilembus</taxon>
    </lineage>
</organism>
<evidence type="ECO:0000313" key="2">
    <source>
        <dbReference type="EMBL" id="KRX06045.1"/>
    </source>
</evidence>
<gene>
    <name evidence="2" type="ORF">PPERSA_01123</name>
</gene>
<protein>
    <submittedName>
        <fullName evidence="2">Uncharacterized protein</fullName>
    </submittedName>
</protein>
<feature type="region of interest" description="Disordered" evidence="1">
    <location>
        <begin position="1"/>
        <end position="35"/>
    </location>
</feature>
<feature type="compositionally biased region" description="Low complexity" evidence="1">
    <location>
        <begin position="857"/>
        <end position="885"/>
    </location>
</feature>
<feature type="compositionally biased region" description="Polar residues" evidence="1">
    <location>
        <begin position="180"/>
        <end position="189"/>
    </location>
</feature>
<evidence type="ECO:0000313" key="3">
    <source>
        <dbReference type="Proteomes" id="UP000054937"/>
    </source>
</evidence>
<dbReference type="AlphaFoldDB" id="A0A0V0QVD5"/>
<feature type="region of interest" description="Disordered" evidence="1">
    <location>
        <begin position="338"/>
        <end position="385"/>
    </location>
</feature>
<dbReference type="EMBL" id="LDAU01000102">
    <property type="protein sequence ID" value="KRX06045.1"/>
    <property type="molecule type" value="Genomic_DNA"/>
</dbReference>
<name>A0A0V0QVD5_PSEPJ</name>
<feature type="compositionally biased region" description="Low complexity" evidence="1">
    <location>
        <begin position="353"/>
        <end position="385"/>
    </location>
</feature>
<feature type="compositionally biased region" description="Polar residues" evidence="1">
    <location>
        <begin position="265"/>
        <end position="275"/>
    </location>
</feature>
<feature type="compositionally biased region" description="Basic residues" evidence="1">
    <location>
        <begin position="338"/>
        <end position="352"/>
    </location>
</feature>
<feature type="compositionally biased region" description="Basic and acidic residues" evidence="1">
    <location>
        <begin position="886"/>
        <end position="901"/>
    </location>
</feature>
<comment type="caution">
    <text evidence="2">The sequence shown here is derived from an EMBL/GenBank/DDBJ whole genome shotgun (WGS) entry which is preliminary data.</text>
</comment>